<organism evidence="1 2">
    <name type="scientific">Fusarium poae</name>
    <dbReference type="NCBI Taxonomy" id="36050"/>
    <lineage>
        <taxon>Eukaryota</taxon>
        <taxon>Fungi</taxon>
        <taxon>Dikarya</taxon>
        <taxon>Ascomycota</taxon>
        <taxon>Pezizomycotina</taxon>
        <taxon>Sordariomycetes</taxon>
        <taxon>Hypocreomycetidae</taxon>
        <taxon>Hypocreales</taxon>
        <taxon>Nectriaceae</taxon>
        <taxon>Fusarium</taxon>
    </lineage>
</organism>
<dbReference type="Proteomes" id="UP000091967">
    <property type="component" value="Unassembled WGS sequence"/>
</dbReference>
<comment type="caution">
    <text evidence="1">The sequence shown here is derived from an EMBL/GenBank/DDBJ whole genome shotgun (WGS) entry which is preliminary data.</text>
</comment>
<evidence type="ECO:0000313" key="1">
    <source>
        <dbReference type="EMBL" id="OBS29556.1"/>
    </source>
</evidence>
<reference evidence="1 2" key="1">
    <citation type="submission" date="2016-06" db="EMBL/GenBank/DDBJ databases">
        <title>Living apart together: crosstalk between the core and supernumerary genomes in a fungal plant pathogen.</title>
        <authorList>
            <person name="Vanheule A."/>
            <person name="Audenaert K."/>
            <person name="Warris S."/>
            <person name="Van De Geest H."/>
            <person name="Schijlen E."/>
            <person name="Hofte M."/>
            <person name="De Saeger S."/>
            <person name="Haesaert G."/>
            <person name="Waalwijk C."/>
            <person name="Van Der Lee T."/>
        </authorList>
    </citation>
    <scope>NUCLEOTIDE SEQUENCE [LARGE SCALE GENOMIC DNA]</scope>
    <source>
        <strain evidence="1 2">2516</strain>
    </source>
</reference>
<dbReference type="AlphaFoldDB" id="A0A1B8BA10"/>
<evidence type="ECO:0000313" key="2">
    <source>
        <dbReference type="Proteomes" id="UP000091967"/>
    </source>
</evidence>
<name>A0A1B8BA10_FUSPO</name>
<proteinExistence type="predicted"/>
<keyword evidence="2" id="KW-1185">Reference proteome</keyword>
<gene>
    <name evidence="1" type="ORF">FPOA_03493</name>
</gene>
<protein>
    <submittedName>
        <fullName evidence="1">Uncharacterized protein</fullName>
    </submittedName>
</protein>
<sequence length="291" mass="33865">MEKRTSPVLSLHEQIIRHPELSVHPLRWTARHLDLMCCTFQEIDIPPEAETGKYQEDTVENVEELTREGSIGCWKSSPFCCLFKGEESRLKHHKGVSPSFLFPSRNPHTLECNILFPEPATFAAENDRTADLIIGFVAYDNVAVRRRSRCFPNWHPNSNGSAQDLYLRNLRKYSPEIWFEDPYLICNMLSLAQIQWREVRCEFYPVRLVVAHDDELTNAYVYYAEFPEGILDQLLKPVLRTEATWPTIYYTKIPYEPHGTFADRITKALLNAKVEISEKEDEAICKRVKVE</sequence>
<dbReference type="EMBL" id="LYXU01000001">
    <property type="protein sequence ID" value="OBS29556.1"/>
    <property type="molecule type" value="Genomic_DNA"/>
</dbReference>
<accession>A0A1B8BA10</accession>